<dbReference type="InterPro" id="IPR029063">
    <property type="entry name" value="SAM-dependent_MTases_sf"/>
</dbReference>
<dbReference type="OrthoDB" id="7171187at2"/>
<name>A0A1E5Q6D5_9PROT</name>
<dbReference type="Proteomes" id="UP000095347">
    <property type="component" value="Unassembled WGS sequence"/>
</dbReference>
<dbReference type="GO" id="GO:0008757">
    <property type="term" value="F:S-adenosylmethionine-dependent methyltransferase activity"/>
    <property type="evidence" value="ECO:0007669"/>
    <property type="project" value="InterPro"/>
</dbReference>
<organism evidence="2 3">
    <name type="scientific">Magnetovibrio blakemorei</name>
    <dbReference type="NCBI Taxonomy" id="28181"/>
    <lineage>
        <taxon>Bacteria</taxon>
        <taxon>Pseudomonadati</taxon>
        <taxon>Pseudomonadota</taxon>
        <taxon>Alphaproteobacteria</taxon>
        <taxon>Rhodospirillales</taxon>
        <taxon>Magnetovibrionaceae</taxon>
        <taxon>Magnetovibrio</taxon>
    </lineage>
</organism>
<evidence type="ECO:0000259" key="1">
    <source>
        <dbReference type="Pfam" id="PF08241"/>
    </source>
</evidence>
<sequence length="249" mass="28664">MVHGLTNELEKRHAIWIKKPVLRVVYSDIYARIISQCAQGKQILEVGGGTGIGKIFLPNAVTLDIVSSPWTDVVGDCHLLPFPDESLDIIVMVDVWHHLQYPIDFLNEAARTLRKGGRIVMAEPAITPFSAFFYKWLHYEPLELNVDPFIRYVDNPNRNPLFDSNQAIPTLLMGRYRHRLEQEIEQLSIIKNEHFSLWAYPLSGGYRSWSLVPSVLVRPLLKLERLLEPFVGQLIGFRLLAVFEKNKYD</sequence>
<accession>A0A1E5Q6D5</accession>
<evidence type="ECO:0000313" key="3">
    <source>
        <dbReference type="Proteomes" id="UP000095347"/>
    </source>
</evidence>
<dbReference type="SUPFAM" id="SSF53335">
    <property type="entry name" value="S-adenosyl-L-methionine-dependent methyltransferases"/>
    <property type="match status" value="1"/>
</dbReference>
<feature type="domain" description="Methyltransferase type 11" evidence="1">
    <location>
        <begin position="73"/>
        <end position="121"/>
    </location>
</feature>
<dbReference type="EMBL" id="MCGG01000033">
    <property type="protein sequence ID" value="OEJ66396.1"/>
    <property type="molecule type" value="Genomic_DNA"/>
</dbReference>
<protein>
    <recommendedName>
        <fullName evidence="1">Methyltransferase type 11 domain-containing protein</fullName>
    </recommendedName>
</protein>
<dbReference type="Gene3D" id="3.40.50.150">
    <property type="entry name" value="Vaccinia Virus protein VP39"/>
    <property type="match status" value="1"/>
</dbReference>
<dbReference type="RefSeq" id="WP_069958353.1">
    <property type="nucleotide sequence ID" value="NZ_MCGG01000033.1"/>
</dbReference>
<keyword evidence="3" id="KW-1185">Reference proteome</keyword>
<comment type="caution">
    <text evidence="2">The sequence shown here is derived from an EMBL/GenBank/DDBJ whole genome shotgun (WGS) entry which is preliminary data.</text>
</comment>
<dbReference type="Pfam" id="PF08241">
    <property type="entry name" value="Methyltransf_11"/>
    <property type="match status" value="1"/>
</dbReference>
<dbReference type="STRING" id="28181.BEN30_12170"/>
<dbReference type="AlphaFoldDB" id="A0A1E5Q6D5"/>
<dbReference type="InterPro" id="IPR013216">
    <property type="entry name" value="Methyltransf_11"/>
</dbReference>
<dbReference type="CDD" id="cd02440">
    <property type="entry name" value="AdoMet_MTases"/>
    <property type="match status" value="1"/>
</dbReference>
<reference evidence="3" key="1">
    <citation type="submission" date="2016-07" db="EMBL/GenBank/DDBJ databases">
        <authorList>
            <person name="Florea S."/>
            <person name="Webb J.S."/>
            <person name="Jaromczyk J."/>
            <person name="Schardl C.L."/>
        </authorList>
    </citation>
    <scope>NUCLEOTIDE SEQUENCE [LARGE SCALE GENOMIC DNA]</scope>
    <source>
        <strain evidence="3">MV-1</strain>
    </source>
</reference>
<proteinExistence type="predicted"/>
<gene>
    <name evidence="2" type="ORF">BEN30_12170</name>
</gene>
<evidence type="ECO:0000313" key="2">
    <source>
        <dbReference type="EMBL" id="OEJ66396.1"/>
    </source>
</evidence>